<sequence length="124" mass="13552">MLINGLLAGGIALLLVSGCARLTNAPAEYSALHPRDLPSRSLAEIDEQMPQTTRRQSPKYRTSNRQGSSYVEPFAVLEASIAARRNWKTQNIANLENERSLLASSRATKEQVTGSVDNTASPRQ</sequence>
<reference evidence="2" key="1">
    <citation type="journal article" date="2021" name="Front. Microbiol.">
        <title>Comprehensive Comparative Genomics and Phenotyping of Methylobacterium Species.</title>
        <authorList>
            <person name="Alessa O."/>
            <person name="Ogura Y."/>
            <person name="Fujitani Y."/>
            <person name="Takami H."/>
            <person name="Hayashi T."/>
            <person name="Sahin N."/>
            <person name="Tani A."/>
        </authorList>
    </citation>
    <scope>NUCLEOTIDE SEQUENCE</scope>
    <source>
        <strain evidence="2">DSM 19015</strain>
    </source>
</reference>
<keyword evidence="3" id="KW-1185">Reference proteome</keyword>
<evidence type="ECO:0008006" key="4">
    <source>
        <dbReference type="Google" id="ProtNLM"/>
    </source>
</evidence>
<feature type="region of interest" description="Disordered" evidence="1">
    <location>
        <begin position="103"/>
        <end position="124"/>
    </location>
</feature>
<organism evidence="2 3">
    <name type="scientific">Methylobacterium iners</name>
    <dbReference type="NCBI Taxonomy" id="418707"/>
    <lineage>
        <taxon>Bacteria</taxon>
        <taxon>Pseudomonadati</taxon>
        <taxon>Pseudomonadota</taxon>
        <taxon>Alphaproteobacteria</taxon>
        <taxon>Hyphomicrobiales</taxon>
        <taxon>Methylobacteriaceae</taxon>
        <taxon>Methylobacterium</taxon>
    </lineage>
</organism>
<dbReference type="Proteomes" id="UP001055125">
    <property type="component" value="Unassembled WGS sequence"/>
</dbReference>
<evidence type="ECO:0000256" key="1">
    <source>
        <dbReference type="SAM" id="MobiDB-lite"/>
    </source>
</evidence>
<comment type="caution">
    <text evidence="2">The sequence shown here is derived from an EMBL/GenBank/DDBJ whole genome shotgun (WGS) entry which is preliminary data.</text>
</comment>
<evidence type="ECO:0000313" key="3">
    <source>
        <dbReference type="Proteomes" id="UP001055125"/>
    </source>
</evidence>
<protein>
    <recommendedName>
        <fullName evidence="4">Lipoprotein</fullName>
    </recommendedName>
</protein>
<dbReference type="EMBL" id="BPQP01000057">
    <property type="protein sequence ID" value="GJD96259.1"/>
    <property type="molecule type" value="Genomic_DNA"/>
</dbReference>
<name>A0ABQ4S1A4_9HYPH</name>
<accession>A0ABQ4S1A4</accession>
<feature type="compositionally biased region" description="Polar residues" evidence="1">
    <location>
        <begin position="49"/>
        <end position="67"/>
    </location>
</feature>
<evidence type="ECO:0000313" key="2">
    <source>
        <dbReference type="EMBL" id="GJD96259.1"/>
    </source>
</evidence>
<gene>
    <name evidence="2" type="ORF">OCOJLMKI_3479</name>
</gene>
<reference evidence="2" key="2">
    <citation type="submission" date="2021-08" db="EMBL/GenBank/DDBJ databases">
        <authorList>
            <person name="Tani A."/>
            <person name="Ola A."/>
            <person name="Ogura Y."/>
            <person name="Katsura K."/>
            <person name="Hayashi T."/>
        </authorList>
    </citation>
    <scope>NUCLEOTIDE SEQUENCE</scope>
    <source>
        <strain evidence="2">DSM 19015</strain>
    </source>
</reference>
<feature type="region of interest" description="Disordered" evidence="1">
    <location>
        <begin position="34"/>
        <end position="67"/>
    </location>
</feature>
<proteinExistence type="predicted"/>